<dbReference type="InterPro" id="IPR025714">
    <property type="entry name" value="Methyltranfer_dom"/>
</dbReference>
<comment type="caution">
    <text evidence="2">The sequence shown here is derived from an EMBL/GenBank/DDBJ whole genome shotgun (WGS) entry which is preliminary data.</text>
</comment>
<reference evidence="2 3" key="1">
    <citation type="submission" date="2018-06" db="EMBL/GenBank/DDBJ databases">
        <title>Comparative genomics reveals the genomic features of Rhizophagus irregularis, R. cerebriforme, R. diaphanum and Gigaspora rosea, and their symbiotic lifestyle signature.</title>
        <authorList>
            <person name="Morin E."/>
            <person name="San Clemente H."/>
            <person name="Chen E.C.H."/>
            <person name="De La Providencia I."/>
            <person name="Hainaut M."/>
            <person name="Kuo A."/>
            <person name="Kohler A."/>
            <person name="Murat C."/>
            <person name="Tang N."/>
            <person name="Roy S."/>
            <person name="Loubradou J."/>
            <person name="Henrissat B."/>
            <person name="Grigoriev I.V."/>
            <person name="Corradi N."/>
            <person name="Roux C."/>
            <person name="Martin F.M."/>
        </authorList>
    </citation>
    <scope>NUCLEOTIDE SEQUENCE [LARGE SCALE GENOMIC DNA]</scope>
    <source>
        <strain evidence="2 3">DAOM 194757</strain>
    </source>
</reference>
<dbReference type="Gene3D" id="3.40.50.150">
    <property type="entry name" value="Vaccinia Virus protein VP39"/>
    <property type="match status" value="1"/>
</dbReference>
<dbReference type="PANTHER" id="PTHR43591:SF24">
    <property type="entry name" value="2-METHOXY-6-POLYPRENYL-1,4-BENZOQUINOL METHYLASE, MITOCHONDRIAL"/>
    <property type="match status" value="1"/>
</dbReference>
<dbReference type="InterPro" id="IPR029063">
    <property type="entry name" value="SAM-dependent_MTases_sf"/>
</dbReference>
<dbReference type="OrthoDB" id="2013972at2759"/>
<sequence length="346" mass="39097">MGIKQSKTTSNNKLKAKATVKVEKRKKFRSLRSNSNIQIITIDESINEAWRFTGSGKRIHYAKNSKYNNAVDKEVERLQKQHCFFKRIWQSNYSTPVEEKLRAGAKVLDIGCGPGTWTIEMAETYEQSTFTGVDYVPLFSQEMELANVKFLQANILDGLPFLDDSFDFVRMGLLVTAFNATELKEKVIPEIVRITKPGGWIEFMESDIQYFNEGPTTARLTNALSSFMKSKGILESLNSYIPQSLEGNEKIQKGIQTEEKTCFVGKWAGDLGKMAVEDIANGWTAIKAPLSKAMKLKSQEYDELVATFAKEVEQNRSYFKTWRFVAQKIGSTTSISDIITTTTTTS</sequence>
<proteinExistence type="predicted"/>
<protein>
    <submittedName>
        <fullName evidence="2">S-adenosyl-L-methionine-dependent methyltransferase</fullName>
    </submittedName>
</protein>
<feature type="domain" description="Methyltransferase" evidence="1">
    <location>
        <begin position="103"/>
        <end position="207"/>
    </location>
</feature>
<organism evidence="2 3">
    <name type="scientific">Gigaspora rosea</name>
    <dbReference type="NCBI Taxonomy" id="44941"/>
    <lineage>
        <taxon>Eukaryota</taxon>
        <taxon>Fungi</taxon>
        <taxon>Fungi incertae sedis</taxon>
        <taxon>Mucoromycota</taxon>
        <taxon>Glomeromycotina</taxon>
        <taxon>Glomeromycetes</taxon>
        <taxon>Diversisporales</taxon>
        <taxon>Gigasporaceae</taxon>
        <taxon>Gigaspora</taxon>
    </lineage>
</organism>
<dbReference type="SUPFAM" id="SSF53335">
    <property type="entry name" value="S-adenosyl-L-methionine-dependent methyltransferases"/>
    <property type="match status" value="1"/>
</dbReference>
<evidence type="ECO:0000313" key="2">
    <source>
        <dbReference type="EMBL" id="RIB15770.1"/>
    </source>
</evidence>
<dbReference type="GO" id="GO:0008168">
    <property type="term" value="F:methyltransferase activity"/>
    <property type="evidence" value="ECO:0007669"/>
    <property type="project" value="UniProtKB-KW"/>
</dbReference>
<evidence type="ECO:0000313" key="3">
    <source>
        <dbReference type="Proteomes" id="UP000266673"/>
    </source>
</evidence>
<keyword evidence="3" id="KW-1185">Reference proteome</keyword>
<dbReference type="PANTHER" id="PTHR43591">
    <property type="entry name" value="METHYLTRANSFERASE"/>
    <property type="match status" value="1"/>
</dbReference>
<evidence type="ECO:0000259" key="1">
    <source>
        <dbReference type="Pfam" id="PF13847"/>
    </source>
</evidence>
<accession>A0A397UZV2</accession>
<keyword evidence="2" id="KW-0808">Transferase</keyword>
<dbReference type="EMBL" id="QKWP01000723">
    <property type="protein sequence ID" value="RIB15770.1"/>
    <property type="molecule type" value="Genomic_DNA"/>
</dbReference>
<dbReference type="Proteomes" id="UP000266673">
    <property type="component" value="Unassembled WGS sequence"/>
</dbReference>
<dbReference type="GO" id="GO:0032259">
    <property type="term" value="P:methylation"/>
    <property type="evidence" value="ECO:0007669"/>
    <property type="project" value="UniProtKB-KW"/>
</dbReference>
<dbReference type="Pfam" id="PF13847">
    <property type="entry name" value="Methyltransf_31"/>
    <property type="match status" value="1"/>
</dbReference>
<name>A0A397UZV2_9GLOM</name>
<dbReference type="CDD" id="cd02440">
    <property type="entry name" value="AdoMet_MTases"/>
    <property type="match status" value="1"/>
</dbReference>
<gene>
    <name evidence="2" type="ORF">C2G38_2092540</name>
</gene>
<keyword evidence="2" id="KW-0489">Methyltransferase</keyword>
<dbReference type="STRING" id="44941.A0A397UZV2"/>
<dbReference type="AlphaFoldDB" id="A0A397UZV2"/>